<comment type="caution">
    <text evidence="8">The sequence shown here is derived from an EMBL/GenBank/DDBJ whole genome shotgun (WGS) entry which is preliminary data.</text>
</comment>
<evidence type="ECO:0000256" key="3">
    <source>
        <dbReference type="ARBA" id="ARBA00022692"/>
    </source>
</evidence>
<dbReference type="STRING" id="741276.A0A2S5BI96"/>
<protein>
    <submittedName>
        <fullName evidence="8">Uncharacterized protein</fullName>
    </submittedName>
</protein>
<name>A0A2S5BI96_9BASI</name>
<reference evidence="8 9" key="1">
    <citation type="journal article" date="2018" name="Front. Microbiol.">
        <title>Prospects for Fungal Bioremediation of Acidic Radioactive Waste Sites: Characterization and Genome Sequence of Rhodotorula taiwanensis MD1149.</title>
        <authorList>
            <person name="Tkavc R."/>
            <person name="Matrosova V.Y."/>
            <person name="Grichenko O.E."/>
            <person name="Gostincar C."/>
            <person name="Volpe R.P."/>
            <person name="Klimenkova P."/>
            <person name="Gaidamakova E.K."/>
            <person name="Zhou C.E."/>
            <person name="Stewart B.J."/>
            <person name="Lyman M.G."/>
            <person name="Malfatti S.A."/>
            <person name="Rubinfeld B."/>
            <person name="Courtot M."/>
            <person name="Singh J."/>
            <person name="Dalgard C.L."/>
            <person name="Hamilton T."/>
            <person name="Frey K.G."/>
            <person name="Gunde-Cimerman N."/>
            <person name="Dugan L."/>
            <person name="Daly M.J."/>
        </authorList>
    </citation>
    <scope>NUCLEOTIDE SEQUENCE [LARGE SCALE GENOMIC DNA]</scope>
    <source>
        <strain evidence="8 9">MD1149</strain>
    </source>
</reference>
<feature type="transmembrane region" description="Helical" evidence="7">
    <location>
        <begin position="351"/>
        <end position="370"/>
    </location>
</feature>
<comment type="similarity">
    <text evidence="2">Belongs to the OXA1/ALB3/YidC family.</text>
</comment>
<keyword evidence="3 7" id="KW-0812">Transmembrane</keyword>
<evidence type="ECO:0000313" key="9">
    <source>
        <dbReference type="Proteomes" id="UP000237144"/>
    </source>
</evidence>
<dbReference type="OrthoDB" id="2436667at2759"/>
<evidence type="ECO:0000256" key="4">
    <source>
        <dbReference type="ARBA" id="ARBA00022989"/>
    </source>
</evidence>
<proteinExistence type="inferred from homology"/>
<comment type="subcellular location">
    <subcellularLocation>
        <location evidence="1">Membrane</location>
        <topology evidence="1">Multi-pass membrane protein</topology>
    </subcellularLocation>
</comment>
<keyword evidence="9" id="KW-1185">Reference proteome</keyword>
<organism evidence="8 9">
    <name type="scientific">Rhodotorula taiwanensis</name>
    <dbReference type="NCBI Taxonomy" id="741276"/>
    <lineage>
        <taxon>Eukaryota</taxon>
        <taxon>Fungi</taxon>
        <taxon>Dikarya</taxon>
        <taxon>Basidiomycota</taxon>
        <taxon>Pucciniomycotina</taxon>
        <taxon>Microbotryomycetes</taxon>
        <taxon>Sporidiobolales</taxon>
        <taxon>Sporidiobolaceae</taxon>
        <taxon>Rhodotorula</taxon>
    </lineage>
</organism>
<sequence length="416" mass="45180">MLRSGITSRTARRLVEPRATVMPVLASPYRSFSSGADDNLAPPPTATTKPSLLELTAPTSLPDPTLFEPLSAAFLSLPPTVGLSYAAFVPLFTVLYRSCTTLPIAFWQQARIRRFRDVATPVLKRELGRVALETRADCRRAGKSFEEYQAEYKKRAKRMTHDVARKFNCSPRLTLFLPPLFHIPLLVTFSLVLRDACARAESVLAVAPSNLASLLDASPASTLTSTALAHLHELASTPLWWCPSMILPDPTMLLPLGVGLSALLNVEVNQRTRRVATDAAATEDPVAAPLGSSSSSGAPVAPAAPVTPSIAERRRLAARRAHGSRGLATAASGAAADKVEIVARKPDSQRIVTNVLRFASVAFIPVAGLAPSAVALYWLTSNLFTLTQNLTFWWRDRTREKERRMRDILSGRAVKV</sequence>
<feature type="transmembrane region" description="Helical" evidence="7">
    <location>
        <begin position="85"/>
        <end position="107"/>
    </location>
</feature>
<dbReference type="GO" id="GO:0005743">
    <property type="term" value="C:mitochondrial inner membrane"/>
    <property type="evidence" value="ECO:0007669"/>
    <property type="project" value="TreeGrafter"/>
</dbReference>
<dbReference type="AlphaFoldDB" id="A0A2S5BI96"/>
<evidence type="ECO:0000256" key="7">
    <source>
        <dbReference type="SAM" id="Phobius"/>
    </source>
</evidence>
<evidence type="ECO:0000313" key="8">
    <source>
        <dbReference type="EMBL" id="POY76508.1"/>
    </source>
</evidence>
<feature type="region of interest" description="Disordered" evidence="6">
    <location>
        <begin position="286"/>
        <end position="306"/>
    </location>
</feature>
<accession>A0A2S5BI96</accession>
<dbReference type="Proteomes" id="UP000237144">
    <property type="component" value="Unassembled WGS sequence"/>
</dbReference>
<dbReference type="PANTHER" id="PTHR12428:SF65">
    <property type="entry name" value="CYTOCHROME C OXIDASE ASSEMBLY PROTEIN COX18, MITOCHONDRIAL"/>
    <property type="match status" value="1"/>
</dbReference>
<keyword evidence="4 7" id="KW-1133">Transmembrane helix</keyword>
<dbReference type="GO" id="GO:0033617">
    <property type="term" value="P:mitochondrial respiratory chain complex IV assembly"/>
    <property type="evidence" value="ECO:0007669"/>
    <property type="project" value="TreeGrafter"/>
</dbReference>
<evidence type="ECO:0000256" key="5">
    <source>
        <dbReference type="ARBA" id="ARBA00023136"/>
    </source>
</evidence>
<evidence type="ECO:0000256" key="1">
    <source>
        <dbReference type="ARBA" id="ARBA00004141"/>
    </source>
</evidence>
<dbReference type="GO" id="GO:0032979">
    <property type="term" value="P:protein insertion into mitochondrial inner membrane from matrix"/>
    <property type="evidence" value="ECO:0007669"/>
    <property type="project" value="TreeGrafter"/>
</dbReference>
<gene>
    <name evidence="8" type="ORF">BMF94_0349</name>
</gene>
<evidence type="ECO:0000256" key="6">
    <source>
        <dbReference type="SAM" id="MobiDB-lite"/>
    </source>
</evidence>
<dbReference type="GO" id="GO:0032977">
    <property type="term" value="F:membrane insertase activity"/>
    <property type="evidence" value="ECO:0007669"/>
    <property type="project" value="InterPro"/>
</dbReference>
<dbReference type="PANTHER" id="PTHR12428">
    <property type="entry name" value="OXA1"/>
    <property type="match status" value="1"/>
</dbReference>
<evidence type="ECO:0000256" key="2">
    <source>
        <dbReference type="ARBA" id="ARBA00009877"/>
    </source>
</evidence>
<dbReference type="InterPro" id="IPR001708">
    <property type="entry name" value="YidC/ALB3/OXA1/COX18"/>
</dbReference>
<keyword evidence="5 7" id="KW-0472">Membrane</keyword>
<dbReference type="EMBL" id="PJQD01000004">
    <property type="protein sequence ID" value="POY76508.1"/>
    <property type="molecule type" value="Genomic_DNA"/>
</dbReference>